<dbReference type="GO" id="GO:0051274">
    <property type="term" value="P:beta-glucan biosynthetic process"/>
    <property type="evidence" value="ECO:0007669"/>
    <property type="project" value="TreeGrafter"/>
</dbReference>
<dbReference type="SUPFAM" id="SSF81296">
    <property type="entry name" value="E set domains"/>
    <property type="match status" value="1"/>
</dbReference>
<reference evidence="6 7" key="1">
    <citation type="submission" date="2018-04" db="EMBL/GenBank/DDBJ databases">
        <title>Genomic Encyclopedia of Archaeal and Bacterial Type Strains, Phase II (KMG-II): from individual species to whole genera.</title>
        <authorList>
            <person name="Goeker M."/>
        </authorList>
    </citation>
    <scope>NUCLEOTIDE SEQUENCE [LARGE SCALE GENOMIC DNA]</scope>
    <source>
        <strain evidence="6 7">DSM 29329</strain>
    </source>
</reference>
<dbReference type="GO" id="GO:0030246">
    <property type="term" value="F:carbohydrate binding"/>
    <property type="evidence" value="ECO:0007669"/>
    <property type="project" value="InterPro"/>
</dbReference>
<gene>
    <name evidence="6" type="ORF">C8N44_11927</name>
</gene>
<dbReference type="RefSeq" id="WP_107977600.1">
    <property type="nucleotide sequence ID" value="NZ_BMEZ01000020.1"/>
</dbReference>
<sequence length="507" mass="55968">MTAPVLAQEAAADDGAAEQEGTPFSFDWLTERMREAATKEPAAPETIGGFLSGLDYDDFRKISYAPDHARWSTLDGVHFQLHAFHTGWLYKEPVGIHQVVDGQALPFHFTREDFNYRDLAEELPEGFQLPGIAGFKLTTQLNSAALYDELVAFLGASYFRALGRDNTYGLSARGLAVNTGSGDGEEFPRFSEFWLEQPQPGSDTVVLYAALESDSVTGAYRFVITPGEVTVIDVTARLFLRADVEQLGIAPLTSMFLYGDINTHKFDDFRPAVHDSEAMVVNTRAGKTFYRPLSNPPRLASSYFGVESPVSFGLVQRNRDFEEYLDAEAHYELRPTLMVEPLGEWGAGNVRLMEIPSKLEGNDNIVAFWIPEGGTTAGDEMEFAYRLHWGMTAPGDGSSDLARVLRTRAGKGGVAGVENTPDRRKFVIDFEGGILRELPDGEQVSPSVSATNGDIEETVLSRIEGTDIWRLVVEVKAPAGSVVEMSANLSGYGRELSETWVYQWVRE</sequence>
<evidence type="ECO:0000256" key="4">
    <source>
        <dbReference type="ARBA" id="ARBA00022764"/>
    </source>
</evidence>
<dbReference type="Proteomes" id="UP000244069">
    <property type="component" value="Unassembled WGS sequence"/>
</dbReference>
<dbReference type="Gene3D" id="2.70.98.10">
    <property type="match status" value="1"/>
</dbReference>
<keyword evidence="7" id="KW-1185">Reference proteome</keyword>
<comment type="pathway">
    <text evidence="2">Glycan metabolism; osmoregulated periplasmic glucan (OPG) biosynthesis.</text>
</comment>
<evidence type="ECO:0000256" key="2">
    <source>
        <dbReference type="ARBA" id="ARBA00005001"/>
    </source>
</evidence>
<evidence type="ECO:0000313" key="7">
    <source>
        <dbReference type="Proteomes" id="UP000244069"/>
    </source>
</evidence>
<feature type="domain" description="Glucan biosynthesis periplasmic MdoG C-terminal" evidence="5">
    <location>
        <begin position="24"/>
        <end position="504"/>
    </location>
</feature>
<dbReference type="InterPro" id="IPR014756">
    <property type="entry name" value="Ig_E-set"/>
</dbReference>
<evidence type="ECO:0000259" key="5">
    <source>
        <dbReference type="Pfam" id="PF04349"/>
    </source>
</evidence>
<proteinExistence type="inferred from homology"/>
<dbReference type="InterPro" id="IPR011013">
    <property type="entry name" value="Gal_mutarotase_sf_dom"/>
</dbReference>
<dbReference type="InterPro" id="IPR014438">
    <property type="entry name" value="Glucan_biosyn_MdoG/MdoD"/>
</dbReference>
<accession>A0A2T6APW8</accession>
<dbReference type="EMBL" id="QBKN01000019">
    <property type="protein sequence ID" value="PTX45869.1"/>
    <property type="molecule type" value="Genomic_DNA"/>
</dbReference>
<dbReference type="AlphaFoldDB" id="A0A2T6APW8"/>
<dbReference type="UniPathway" id="UPA00637"/>
<comment type="subcellular location">
    <subcellularLocation>
        <location evidence="1">Periplasm</location>
    </subcellularLocation>
</comment>
<dbReference type="PIRSF" id="PIRSF006281">
    <property type="entry name" value="MdoG"/>
    <property type="match status" value="1"/>
</dbReference>
<organism evidence="6 7">
    <name type="scientific">Allosediminivita pacifica</name>
    <dbReference type="NCBI Taxonomy" id="1267769"/>
    <lineage>
        <taxon>Bacteria</taxon>
        <taxon>Pseudomonadati</taxon>
        <taxon>Pseudomonadota</taxon>
        <taxon>Alphaproteobacteria</taxon>
        <taxon>Rhodobacterales</taxon>
        <taxon>Paracoccaceae</taxon>
        <taxon>Allosediminivita</taxon>
    </lineage>
</organism>
<dbReference type="Pfam" id="PF04349">
    <property type="entry name" value="MdoG"/>
    <property type="match status" value="1"/>
</dbReference>
<dbReference type="GO" id="GO:0030288">
    <property type="term" value="C:outer membrane-bounded periplasmic space"/>
    <property type="evidence" value="ECO:0007669"/>
    <property type="project" value="TreeGrafter"/>
</dbReference>
<name>A0A2T6APW8_9RHOB</name>
<comment type="similarity">
    <text evidence="3">Belongs to the OpgD/OpgG family.</text>
</comment>
<evidence type="ECO:0000313" key="6">
    <source>
        <dbReference type="EMBL" id="PTX45869.1"/>
    </source>
</evidence>
<keyword evidence="4" id="KW-0574">Periplasm</keyword>
<protein>
    <submittedName>
        <fullName evidence="6">Glucans biosynthesis protein</fullName>
    </submittedName>
</protein>
<dbReference type="InterPro" id="IPR013783">
    <property type="entry name" value="Ig-like_fold"/>
</dbReference>
<evidence type="ECO:0000256" key="3">
    <source>
        <dbReference type="ARBA" id="ARBA00009284"/>
    </source>
</evidence>
<dbReference type="GO" id="GO:0003824">
    <property type="term" value="F:catalytic activity"/>
    <property type="evidence" value="ECO:0007669"/>
    <property type="project" value="InterPro"/>
</dbReference>
<dbReference type="InterPro" id="IPR014718">
    <property type="entry name" value="GH-type_carb-bd"/>
</dbReference>
<comment type="caution">
    <text evidence="6">The sequence shown here is derived from an EMBL/GenBank/DDBJ whole genome shotgun (WGS) entry which is preliminary data.</text>
</comment>
<dbReference type="OrthoDB" id="9777817at2"/>
<dbReference type="PANTHER" id="PTHR30504">
    <property type="entry name" value="GLUCANS BIOSYNTHESIS PROTEIN"/>
    <property type="match status" value="1"/>
</dbReference>
<dbReference type="Gene3D" id="2.60.40.10">
    <property type="entry name" value="Immunoglobulins"/>
    <property type="match status" value="1"/>
</dbReference>
<dbReference type="SUPFAM" id="SSF74650">
    <property type="entry name" value="Galactose mutarotase-like"/>
    <property type="match status" value="1"/>
</dbReference>
<dbReference type="PANTHER" id="PTHR30504:SF2">
    <property type="entry name" value="GLUCANS BIOSYNTHESIS PROTEIN G"/>
    <property type="match status" value="1"/>
</dbReference>
<dbReference type="InterPro" id="IPR007444">
    <property type="entry name" value="Glucan_biosyn_MdoG_C"/>
</dbReference>
<evidence type="ECO:0000256" key="1">
    <source>
        <dbReference type="ARBA" id="ARBA00004418"/>
    </source>
</evidence>